<accession>A0A835SEM2</accession>
<dbReference type="Proteomes" id="UP000639772">
    <property type="component" value="Chromosome 1"/>
</dbReference>
<reference evidence="2 3" key="1">
    <citation type="journal article" date="2020" name="Nat. Food">
        <title>A phased Vanilla planifolia genome enables genetic improvement of flavour and production.</title>
        <authorList>
            <person name="Hasing T."/>
            <person name="Tang H."/>
            <person name="Brym M."/>
            <person name="Khazi F."/>
            <person name="Huang T."/>
            <person name="Chambers A.H."/>
        </authorList>
    </citation>
    <scope>NUCLEOTIDE SEQUENCE [LARGE SCALE GENOMIC DNA]</scope>
    <source>
        <tissue evidence="2">Leaf</tissue>
    </source>
</reference>
<organism evidence="2 3">
    <name type="scientific">Vanilla planifolia</name>
    <name type="common">Vanilla</name>
    <dbReference type="NCBI Taxonomy" id="51239"/>
    <lineage>
        <taxon>Eukaryota</taxon>
        <taxon>Viridiplantae</taxon>
        <taxon>Streptophyta</taxon>
        <taxon>Embryophyta</taxon>
        <taxon>Tracheophyta</taxon>
        <taxon>Spermatophyta</taxon>
        <taxon>Magnoliopsida</taxon>
        <taxon>Liliopsida</taxon>
        <taxon>Asparagales</taxon>
        <taxon>Orchidaceae</taxon>
        <taxon>Vanilloideae</taxon>
        <taxon>Vanilleae</taxon>
        <taxon>Vanilla</taxon>
    </lineage>
</organism>
<keyword evidence="1" id="KW-0472">Membrane</keyword>
<protein>
    <submittedName>
        <fullName evidence="2">Uncharacterized protein</fullName>
    </submittedName>
</protein>
<gene>
    <name evidence="2" type="ORF">HPP92_002394</name>
</gene>
<comment type="caution">
    <text evidence="2">The sequence shown here is derived from an EMBL/GenBank/DDBJ whole genome shotgun (WGS) entry which is preliminary data.</text>
</comment>
<evidence type="ECO:0000313" key="3">
    <source>
        <dbReference type="Proteomes" id="UP000639772"/>
    </source>
</evidence>
<feature type="transmembrane region" description="Helical" evidence="1">
    <location>
        <begin position="19"/>
        <end position="47"/>
    </location>
</feature>
<keyword evidence="1" id="KW-1133">Transmembrane helix</keyword>
<evidence type="ECO:0000256" key="1">
    <source>
        <dbReference type="SAM" id="Phobius"/>
    </source>
</evidence>
<proteinExistence type="predicted"/>
<sequence>MMEMLIIAPEVVGDLHIQLLHYCISLFLKYCMITWLINMFFSLFRLLSAPEVFGDLHIQLLHYCISLFLKYCMITWLINMFFSLFLLLRYDLPLYFLSIA</sequence>
<feature type="transmembrane region" description="Helical" evidence="1">
    <location>
        <begin position="68"/>
        <end position="88"/>
    </location>
</feature>
<name>A0A835SEM2_VANPL</name>
<evidence type="ECO:0000313" key="2">
    <source>
        <dbReference type="EMBL" id="KAG0502322.1"/>
    </source>
</evidence>
<dbReference type="EMBL" id="JADCNM010000001">
    <property type="protein sequence ID" value="KAG0502322.1"/>
    <property type="molecule type" value="Genomic_DNA"/>
</dbReference>
<dbReference type="AlphaFoldDB" id="A0A835SEM2"/>
<keyword evidence="1" id="KW-0812">Transmembrane</keyword>